<evidence type="ECO:0000313" key="2">
    <source>
        <dbReference type="Proteomes" id="UP001139485"/>
    </source>
</evidence>
<name>A0A9X2IGF1_9ACTN</name>
<sequence>MFVQAIPHVTAQYYYGAKSKATIAASVGVDGGKGAIAGEVSLSGETGFGSLQELNSTARKPNRAVTVHPQIQVTNSYTCPSYNPYAGGFNMDCVAESSGQWTGKVASKAAQFRGCFVDSDGGWFFRSRSKKEFITTDGVEYTNGVSGGVGGSSLKVSVTYGADTYVKLIVHETKRRHRYCIGGNEDLVTESAALYMNLRDKTGGGGCRTDGDTDVVSCREE</sequence>
<proteinExistence type="predicted"/>
<comment type="caution">
    <text evidence="1">The sequence shown here is derived from an EMBL/GenBank/DDBJ whole genome shotgun (WGS) entry which is preliminary data.</text>
</comment>
<gene>
    <name evidence="1" type="ORF">M8330_21260</name>
</gene>
<keyword evidence="2" id="KW-1185">Reference proteome</keyword>
<dbReference type="RefSeq" id="WP_250828979.1">
    <property type="nucleotide sequence ID" value="NZ_JAMOIL010000052.1"/>
</dbReference>
<dbReference type="EMBL" id="JAMOIL010000052">
    <property type="protein sequence ID" value="MCM0622821.1"/>
    <property type="molecule type" value="Genomic_DNA"/>
</dbReference>
<accession>A0A9X2IGF1</accession>
<organism evidence="1 2">
    <name type="scientific">Nocardioides bruguierae</name>
    <dbReference type="NCBI Taxonomy" id="2945102"/>
    <lineage>
        <taxon>Bacteria</taxon>
        <taxon>Bacillati</taxon>
        <taxon>Actinomycetota</taxon>
        <taxon>Actinomycetes</taxon>
        <taxon>Propionibacteriales</taxon>
        <taxon>Nocardioidaceae</taxon>
        <taxon>Nocardioides</taxon>
    </lineage>
</organism>
<evidence type="ECO:0000313" key="1">
    <source>
        <dbReference type="EMBL" id="MCM0622821.1"/>
    </source>
</evidence>
<dbReference type="Proteomes" id="UP001139485">
    <property type="component" value="Unassembled WGS sequence"/>
</dbReference>
<dbReference type="AlphaFoldDB" id="A0A9X2IGF1"/>
<protein>
    <submittedName>
        <fullName evidence="1">Uncharacterized protein</fullName>
    </submittedName>
</protein>
<reference evidence="1" key="1">
    <citation type="submission" date="2022-05" db="EMBL/GenBank/DDBJ databases">
        <authorList>
            <person name="Tuo L."/>
        </authorList>
    </citation>
    <scope>NUCLEOTIDE SEQUENCE</scope>
    <source>
        <strain evidence="1">BSK12Z-4</strain>
    </source>
</reference>